<dbReference type="PANTHER" id="PTHR30634:SF16">
    <property type="entry name" value="OUTER-MEMBRANE LIPOPROTEIN LOLB"/>
    <property type="match status" value="1"/>
</dbReference>
<dbReference type="Pfam" id="PF05762">
    <property type="entry name" value="VWA_CoxE"/>
    <property type="match status" value="1"/>
</dbReference>
<dbReference type="OrthoDB" id="9789979at2"/>
<evidence type="ECO:0000259" key="1">
    <source>
        <dbReference type="SMART" id="SM00327"/>
    </source>
</evidence>
<dbReference type="InterPro" id="IPR002035">
    <property type="entry name" value="VWF_A"/>
</dbReference>
<dbReference type="InterPro" id="IPR036465">
    <property type="entry name" value="vWFA_dom_sf"/>
</dbReference>
<organism evidence="2 3">
    <name type="scientific">Tessaracoccus flavescens</name>
    <dbReference type="NCBI Taxonomy" id="399497"/>
    <lineage>
        <taxon>Bacteria</taxon>
        <taxon>Bacillati</taxon>
        <taxon>Actinomycetota</taxon>
        <taxon>Actinomycetes</taxon>
        <taxon>Propionibacteriales</taxon>
        <taxon>Propionibacteriaceae</taxon>
        <taxon>Tessaracoccus</taxon>
    </lineage>
</organism>
<dbReference type="Gene3D" id="3.40.50.410">
    <property type="entry name" value="von Willebrand factor, type A domain"/>
    <property type="match status" value="1"/>
</dbReference>
<dbReference type="Proteomes" id="UP000188235">
    <property type="component" value="Chromosome"/>
</dbReference>
<dbReference type="InterPro" id="IPR008912">
    <property type="entry name" value="Uncharacterised_CoxE"/>
</dbReference>
<evidence type="ECO:0000313" key="2">
    <source>
        <dbReference type="EMBL" id="AQP49849.1"/>
    </source>
</evidence>
<dbReference type="AlphaFoldDB" id="A0A1Q2CUR5"/>
<gene>
    <name evidence="2" type="ORF">BW733_02380</name>
</gene>
<reference evidence="2 3" key="1">
    <citation type="journal article" date="2008" name="Int. J. Syst. Evol. Microbiol.">
        <title>Tessaracoccus flavescens sp. nov., isolated from marine sediment.</title>
        <authorList>
            <person name="Lee D.W."/>
            <person name="Lee S.D."/>
        </authorList>
    </citation>
    <scope>NUCLEOTIDE SEQUENCE [LARGE SCALE GENOMIC DNA]</scope>
    <source>
        <strain evidence="2 3">SST-39T</strain>
    </source>
</reference>
<dbReference type="KEGG" id="tfa:BW733_02380"/>
<proteinExistence type="predicted"/>
<protein>
    <submittedName>
        <fullName evidence="2">VWA containing CoxE family protein</fullName>
    </submittedName>
</protein>
<feature type="domain" description="VWFA" evidence="1">
    <location>
        <begin position="215"/>
        <end position="374"/>
    </location>
</feature>
<keyword evidence="3" id="KW-1185">Reference proteome</keyword>
<accession>A0A1Q2CUR5</accession>
<dbReference type="PANTHER" id="PTHR30634">
    <property type="entry name" value="OUTER MEMBRANE LOLAB LIPOPROTEIN INSERTION APPARATUS"/>
    <property type="match status" value="1"/>
</dbReference>
<dbReference type="STRING" id="399497.BW733_02380"/>
<name>A0A1Q2CUR5_9ACTN</name>
<evidence type="ECO:0000313" key="3">
    <source>
        <dbReference type="Proteomes" id="UP000188235"/>
    </source>
</evidence>
<dbReference type="SUPFAM" id="SSF53300">
    <property type="entry name" value="vWA-like"/>
    <property type="match status" value="1"/>
</dbReference>
<dbReference type="InterPro" id="IPR050458">
    <property type="entry name" value="LolB"/>
</dbReference>
<sequence>MGGVVSDHAERGRRWRLVLGRYADDGLGGGLSATDADLDTALGFVFDREYGSRDLLTSGTGAGRSSQGIAALTWLARSKELFPASTLERLQASAIADYGITELLRDPEVAEQLEPTPELGAALLATRGRLDRGTEEGLRRIISKVVEQIVERLRTSFRNHLTGRRNRFRRSQQKVRQNFDWRRTIAANLRNVDPETGKLLVSDLRFNSRERRRLPWHVILCVDQSGSMASSVLYSAVCASILASLPGVEVTLLLFDTRVVDLTHLADDPVAVLMTAQLGGGTDIASVIGLAASKITNPRRTVVTLISDFGEGGSVSQLMRRVGELNGQGVTLLGLAALDEEATPSYDRRVASMLADRGMHIAALTPDRFAEWLAEVMG</sequence>
<dbReference type="EMBL" id="CP019607">
    <property type="protein sequence ID" value="AQP49849.1"/>
    <property type="molecule type" value="Genomic_DNA"/>
</dbReference>
<dbReference type="SMART" id="SM00327">
    <property type="entry name" value="VWA"/>
    <property type="match status" value="1"/>
</dbReference>